<dbReference type="OrthoDB" id="9782003at2"/>
<dbReference type="CDD" id="cd06163">
    <property type="entry name" value="S2P-M50_PDZ_RseP-like"/>
    <property type="match status" value="1"/>
</dbReference>
<comment type="similarity">
    <text evidence="3 11">Belongs to the peptidase M50B family.</text>
</comment>
<dbReference type="InterPro" id="IPR008915">
    <property type="entry name" value="Peptidase_M50"/>
</dbReference>
<comment type="cofactor">
    <cofactor evidence="1 11">
        <name>Zn(2+)</name>
        <dbReference type="ChEBI" id="CHEBI:29105"/>
    </cofactor>
</comment>
<evidence type="ECO:0000256" key="1">
    <source>
        <dbReference type="ARBA" id="ARBA00001947"/>
    </source>
</evidence>
<dbReference type="PANTHER" id="PTHR42837">
    <property type="entry name" value="REGULATOR OF SIGMA-E PROTEASE RSEP"/>
    <property type="match status" value="1"/>
</dbReference>
<evidence type="ECO:0000256" key="5">
    <source>
        <dbReference type="ARBA" id="ARBA00022692"/>
    </source>
</evidence>
<protein>
    <recommendedName>
        <fullName evidence="11">Zinc metalloprotease</fullName>
        <ecNumber evidence="11">3.4.24.-</ecNumber>
    </recommendedName>
</protein>
<feature type="transmembrane region" description="Helical" evidence="11">
    <location>
        <begin position="111"/>
        <end position="138"/>
    </location>
</feature>
<evidence type="ECO:0000256" key="11">
    <source>
        <dbReference type="RuleBase" id="RU362031"/>
    </source>
</evidence>
<evidence type="ECO:0000256" key="8">
    <source>
        <dbReference type="ARBA" id="ARBA00022989"/>
    </source>
</evidence>
<evidence type="ECO:0000256" key="3">
    <source>
        <dbReference type="ARBA" id="ARBA00007931"/>
    </source>
</evidence>
<dbReference type="InterPro" id="IPR001478">
    <property type="entry name" value="PDZ"/>
</dbReference>
<evidence type="ECO:0000256" key="10">
    <source>
        <dbReference type="ARBA" id="ARBA00023136"/>
    </source>
</evidence>
<dbReference type="SUPFAM" id="SSF50156">
    <property type="entry name" value="PDZ domain-like"/>
    <property type="match status" value="1"/>
</dbReference>
<dbReference type="GO" id="GO:0004222">
    <property type="term" value="F:metalloendopeptidase activity"/>
    <property type="evidence" value="ECO:0007669"/>
    <property type="project" value="InterPro"/>
</dbReference>
<sequence length="444" mass="46991">MDVTQFLPQFGSLAFTLVAFVIALSIIVAVHEYGHYIVGRWTGIKAEVFSLGFGPVLFARTDRHGTRWQVAALPFGGYVKFLGDANAASVGGDDSRVAHSERRQTMLGAPLWARAATVAAGPFANFLLSVLLFCALILSQGRATDPLTVAQLVQLPEVYVQELRPGDEILDVAGRPVTVQTLGGALAEIPPAPSIDYRIRRDGEELAVRGPHPLPPVASSVSPDSAAWDVGIRSGDVVTAVDGRPVYAFDELVASVLASEGRPLAFDIWRSGEMLHFTVVPRRADLPLPEGGFETRWLVGVSGGPFFEAKTETPGLLTALGDSLAQLWFVLGSSLSGIGHMLTGAISTCNLSGPVGIAETSGAMASQGTTSFIGFLAVLSAAVGLMNLFPIPILDGGHLVFHAWEAVTGRPPTDRALRVLMAAGLALLLTLMFWAVANDLFLCP</sequence>
<evidence type="ECO:0000313" key="13">
    <source>
        <dbReference type="EMBL" id="TNC51126.1"/>
    </source>
</evidence>
<dbReference type="SMART" id="SM00228">
    <property type="entry name" value="PDZ"/>
    <property type="match status" value="1"/>
</dbReference>
<evidence type="ECO:0000313" key="14">
    <source>
        <dbReference type="Proteomes" id="UP000305887"/>
    </source>
</evidence>
<dbReference type="Pfam" id="PF17820">
    <property type="entry name" value="PDZ_6"/>
    <property type="match status" value="1"/>
</dbReference>
<feature type="domain" description="PDZ" evidence="12">
    <location>
        <begin position="180"/>
        <end position="272"/>
    </location>
</feature>
<dbReference type="Proteomes" id="UP000305887">
    <property type="component" value="Unassembled WGS sequence"/>
</dbReference>
<keyword evidence="5 11" id="KW-0812">Transmembrane</keyword>
<keyword evidence="6 11" id="KW-0378">Hydrolase</keyword>
<accession>A0A5C4MYB3</accession>
<evidence type="ECO:0000259" key="12">
    <source>
        <dbReference type="SMART" id="SM00228"/>
    </source>
</evidence>
<reference evidence="13 14" key="1">
    <citation type="submission" date="2019-06" db="EMBL/GenBank/DDBJ databases">
        <title>YIM 131921 draft genome.</title>
        <authorList>
            <person name="Jiang L."/>
        </authorList>
    </citation>
    <scope>NUCLEOTIDE SEQUENCE [LARGE SCALE GENOMIC DNA]</scope>
    <source>
        <strain evidence="13 14">YIM 131921</strain>
    </source>
</reference>
<gene>
    <name evidence="13" type="primary">rseP</name>
    <name evidence="13" type="ORF">FHG66_06130</name>
</gene>
<organism evidence="13 14">
    <name type="scientific">Rubellimicrobium rubrum</name>
    <dbReference type="NCBI Taxonomy" id="2585369"/>
    <lineage>
        <taxon>Bacteria</taxon>
        <taxon>Pseudomonadati</taxon>
        <taxon>Pseudomonadota</taxon>
        <taxon>Alphaproteobacteria</taxon>
        <taxon>Rhodobacterales</taxon>
        <taxon>Roseobacteraceae</taxon>
        <taxon>Rubellimicrobium</taxon>
    </lineage>
</organism>
<feature type="transmembrane region" description="Helical" evidence="11">
    <location>
        <begin position="372"/>
        <end position="394"/>
    </location>
</feature>
<keyword evidence="10 11" id="KW-0472">Membrane</keyword>
<dbReference type="EMBL" id="VDFU01000005">
    <property type="protein sequence ID" value="TNC51126.1"/>
    <property type="molecule type" value="Genomic_DNA"/>
</dbReference>
<dbReference type="InterPro" id="IPR004387">
    <property type="entry name" value="Pept_M50_Zn"/>
</dbReference>
<keyword evidence="8 11" id="KW-1133">Transmembrane helix</keyword>
<dbReference type="EC" id="3.4.24.-" evidence="11"/>
<proteinExistence type="inferred from homology"/>
<keyword evidence="14" id="KW-1185">Reference proteome</keyword>
<dbReference type="NCBIfam" id="TIGR00054">
    <property type="entry name" value="RIP metalloprotease RseP"/>
    <property type="match status" value="1"/>
</dbReference>
<comment type="caution">
    <text evidence="13">The sequence shown here is derived from an EMBL/GenBank/DDBJ whole genome shotgun (WGS) entry which is preliminary data.</text>
</comment>
<feature type="transmembrane region" description="Helical" evidence="11">
    <location>
        <begin position="415"/>
        <end position="437"/>
    </location>
</feature>
<keyword evidence="7 11" id="KW-0862">Zinc</keyword>
<keyword evidence="9 11" id="KW-0482">Metalloprotease</keyword>
<evidence type="ECO:0000256" key="6">
    <source>
        <dbReference type="ARBA" id="ARBA00022801"/>
    </source>
</evidence>
<dbReference type="GO" id="GO:0016020">
    <property type="term" value="C:membrane"/>
    <property type="evidence" value="ECO:0007669"/>
    <property type="project" value="UniProtKB-SubCell"/>
</dbReference>
<dbReference type="PANTHER" id="PTHR42837:SF2">
    <property type="entry name" value="MEMBRANE METALLOPROTEASE ARASP2, CHLOROPLASTIC-RELATED"/>
    <property type="match status" value="1"/>
</dbReference>
<dbReference type="Pfam" id="PF02163">
    <property type="entry name" value="Peptidase_M50"/>
    <property type="match status" value="1"/>
</dbReference>
<dbReference type="InterPro" id="IPR036034">
    <property type="entry name" value="PDZ_sf"/>
</dbReference>
<dbReference type="CDD" id="cd23081">
    <property type="entry name" value="cpPDZ_EcRseP-like"/>
    <property type="match status" value="1"/>
</dbReference>
<dbReference type="GO" id="GO:0046872">
    <property type="term" value="F:metal ion binding"/>
    <property type="evidence" value="ECO:0007669"/>
    <property type="project" value="UniProtKB-KW"/>
</dbReference>
<dbReference type="AlphaFoldDB" id="A0A5C4MYB3"/>
<dbReference type="GO" id="GO:0006508">
    <property type="term" value="P:proteolysis"/>
    <property type="evidence" value="ECO:0007669"/>
    <property type="project" value="UniProtKB-KW"/>
</dbReference>
<evidence type="ECO:0000256" key="9">
    <source>
        <dbReference type="ARBA" id="ARBA00023049"/>
    </source>
</evidence>
<dbReference type="InterPro" id="IPR041489">
    <property type="entry name" value="PDZ_6"/>
</dbReference>
<keyword evidence="4 13" id="KW-0645">Protease</keyword>
<evidence type="ECO:0000256" key="4">
    <source>
        <dbReference type="ARBA" id="ARBA00022670"/>
    </source>
</evidence>
<dbReference type="Gene3D" id="2.30.42.10">
    <property type="match status" value="2"/>
</dbReference>
<comment type="subcellular location">
    <subcellularLocation>
        <location evidence="2">Membrane</location>
        <topology evidence="2">Multi-pass membrane protein</topology>
    </subcellularLocation>
</comment>
<evidence type="ECO:0000256" key="7">
    <source>
        <dbReference type="ARBA" id="ARBA00022833"/>
    </source>
</evidence>
<name>A0A5C4MYB3_9RHOB</name>
<evidence type="ECO:0000256" key="2">
    <source>
        <dbReference type="ARBA" id="ARBA00004141"/>
    </source>
</evidence>
<feature type="transmembrane region" description="Helical" evidence="11">
    <location>
        <begin position="6"/>
        <end position="30"/>
    </location>
</feature>
<dbReference type="RefSeq" id="WP_139075868.1">
    <property type="nucleotide sequence ID" value="NZ_VDFU01000005.1"/>
</dbReference>
<keyword evidence="11" id="KW-0479">Metal-binding</keyword>